<reference evidence="2" key="2">
    <citation type="submission" date="2012-03" db="EMBL/GenBank/DDBJ databases">
        <title>The complete genome sequence of the pioneer microbe on fresh volcanic deposit, Leptospirillum ferrooxidans strain C2-3.</title>
        <authorList>
            <person name="Fujimura R."/>
            <person name="Sato Y."/>
            <person name="Nishizawa T."/>
            <person name="Nanba K."/>
            <person name="Oshima K."/>
            <person name="Hattori M."/>
            <person name="Kamijo T."/>
            <person name="Ohta H."/>
        </authorList>
    </citation>
    <scope>NUCLEOTIDE SEQUENCE [LARGE SCALE GENOMIC DNA]</scope>
    <source>
        <strain evidence="2">C2-3</strain>
    </source>
</reference>
<protein>
    <submittedName>
        <fullName evidence="1">Uncharacterized protein</fullName>
    </submittedName>
</protein>
<dbReference type="HOGENOM" id="CLU_2880401_0_0_0"/>
<proteinExistence type="predicted"/>
<dbReference type="EMBL" id="AP012342">
    <property type="protein sequence ID" value="BAM07513.1"/>
    <property type="molecule type" value="Genomic_DNA"/>
</dbReference>
<organism evidence="1 2">
    <name type="scientific">Leptospirillum ferrooxidans (strain C2-3)</name>
    <dbReference type="NCBI Taxonomy" id="1162668"/>
    <lineage>
        <taxon>Bacteria</taxon>
        <taxon>Pseudomonadati</taxon>
        <taxon>Nitrospirota</taxon>
        <taxon>Nitrospiria</taxon>
        <taxon>Nitrospirales</taxon>
        <taxon>Nitrospiraceae</taxon>
        <taxon>Leptospirillum</taxon>
    </lineage>
</organism>
<evidence type="ECO:0000313" key="2">
    <source>
        <dbReference type="Proteomes" id="UP000007382"/>
    </source>
</evidence>
<dbReference type="Proteomes" id="UP000007382">
    <property type="component" value="Chromosome"/>
</dbReference>
<keyword evidence="2" id="KW-1185">Reference proteome</keyword>
<accession>I0IQG4</accession>
<dbReference type="AlphaFoldDB" id="I0IQG4"/>
<name>I0IQG4_LEPFC</name>
<sequence length="63" mass="6976">MAPDLNQRDLIRLLKRTGLWSFRSSSRVSLIMVGEIFIPNAARMKGVSFGRSPAIRDSEAAGK</sequence>
<gene>
    <name evidence="1" type="ordered locus">LFE_1835</name>
</gene>
<evidence type="ECO:0000313" key="1">
    <source>
        <dbReference type="EMBL" id="BAM07513.1"/>
    </source>
</evidence>
<reference evidence="1 2" key="1">
    <citation type="journal article" date="2012" name="J. Bacteriol.">
        <title>Complete Genome Sequence of Leptospirillum ferrooxidans Strain C2-3, Isolated from a Fresh Volcanic Ash Deposit on the Island of Miyake, Japan.</title>
        <authorList>
            <person name="Fujimura R."/>
            <person name="Sato Y."/>
            <person name="Nishizawa T."/>
            <person name="Oshima K."/>
            <person name="Kim S.-W."/>
            <person name="Hattori M."/>
            <person name="Kamijo T."/>
            <person name="Ohta H."/>
        </authorList>
    </citation>
    <scope>NUCLEOTIDE SEQUENCE [LARGE SCALE GENOMIC DNA]</scope>
    <source>
        <strain evidence="1 2">C2-3</strain>
    </source>
</reference>
<dbReference type="KEGG" id="lfc:LFE_1835"/>
<dbReference type="STRING" id="1162668.LFE_1835"/>